<dbReference type="SUPFAM" id="SSF58113">
    <property type="entry name" value="Apolipoprotein A-I"/>
    <property type="match status" value="1"/>
</dbReference>
<keyword evidence="5" id="KW-1185">Reference proteome</keyword>
<keyword evidence="3" id="KW-0472">Membrane</keyword>
<dbReference type="EMBL" id="QKYN01000055">
    <property type="protein sequence ID" value="RAG84909.1"/>
    <property type="molecule type" value="Genomic_DNA"/>
</dbReference>
<feature type="region of interest" description="Disordered" evidence="2">
    <location>
        <begin position="193"/>
        <end position="251"/>
    </location>
</feature>
<feature type="region of interest" description="Disordered" evidence="2">
    <location>
        <begin position="1"/>
        <end position="23"/>
    </location>
</feature>
<evidence type="ECO:0000256" key="1">
    <source>
        <dbReference type="SAM" id="Coils"/>
    </source>
</evidence>
<feature type="compositionally biased region" description="Basic and acidic residues" evidence="2">
    <location>
        <begin position="1"/>
        <end position="16"/>
    </location>
</feature>
<dbReference type="AlphaFoldDB" id="A0A2X0KCD4"/>
<keyword evidence="3" id="KW-1133">Transmembrane helix</keyword>
<feature type="compositionally biased region" description="Basic and acidic residues" evidence="2">
    <location>
        <begin position="231"/>
        <end position="240"/>
    </location>
</feature>
<organism evidence="4 5">
    <name type="scientific">Streptacidiphilus pinicola</name>
    <dbReference type="NCBI Taxonomy" id="2219663"/>
    <lineage>
        <taxon>Bacteria</taxon>
        <taxon>Bacillati</taxon>
        <taxon>Actinomycetota</taxon>
        <taxon>Actinomycetes</taxon>
        <taxon>Kitasatosporales</taxon>
        <taxon>Streptomycetaceae</taxon>
        <taxon>Streptacidiphilus</taxon>
    </lineage>
</organism>
<proteinExistence type="predicted"/>
<evidence type="ECO:0000256" key="3">
    <source>
        <dbReference type="SAM" id="Phobius"/>
    </source>
</evidence>
<name>A0A2X0KCD4_9ACTN</name>
<feature type="coiled-coil region" evidence="1">
    <location>
        <begin position="83"/>
        <end position="110"/>
    </location>
</feature>
<evidence type="ECO:0000256" key="2">
    <source>
        <dbReference type="SAM" id="MobiDB-lite"/>
    </source>
</evidence>
<keyword evidence="1" id="KW-0175">Coiled coil</keyword>
<accession>A0A2X0KCD4</accession>
<gene>
    <name evidence="4" type="ORF">DN069_14410</name>
</gene>
<sequence length="251" mass="26591">MSRIDTAREAASRTREQLAPYAQSAKDTAAQYGGEAWQKVAPALGSAVDQARQAAQSRVQSQVVPLWERGRGNVPPAVDEAVVKAARQAAQQAKVAARQAREAAEQARSIAQERVLPAAEQAAQQVHDRSLAALPVLRGQVSLAEVEALTAAHERTARRGHWARRGVTLLALGVLATGGLAAWRWYRRQSNPDWLVEPPTTSIPLRDTAAGAGGSSASSAVNGSLPLDPEVAAKEAEQTEKAAGNDGKKKH</sequence>
<keyword evidence="3" id="KW-0812">Transmembrane</keyword>
<dbReference type="RefSeq" id="WP_111501369.1">
    <property type="nucleotide sequence ID" value="NZ_QKYN01000055.1"/>
</dbReference>
<protein>
    <submittedName>
        <fullName evidence="4">Transcriptional regulator</fullName>
    </submittedName>
</protein>
<reference evidence="4 5" key="1">
    <citation type="submission" date="2018-06" db="EMBL/GenBank/DDBJ databases">
        <title>Streptacidiphilus pinicola sp. nov., isolated from pine grove soil.</title>
        <authorList>
            <person name="Roh S.G."/>
            <person name="Park S."/>
            <person name="Kim M.-K."/>
            <person name="Yun B.-R."/>
            <person name="Park J."/>
            <person name="Kim M.J."/>
            <person name="Kim Y.S."/>
            <person name="Kim S.B."/>
        </authorList>
    </citation>
    <scope>NUCLEOTIDE SEQUENCE [LARGE SCALE GENOMIC DNA]</scope>
    <source>
        <strain evidence="4 5">MMS16-CNU450</strain>
    </source>
</reference>
<feature type="transmembrane region" description="Helical" evidence="3">
    <location>
        <begin position="167"/>
        <end position="186"/>
    </location>
</feature>
<dbReference type="OrthoDB" id="4336216at2"/>
<dbReference type="Proteomes" id="UP000248889">
    <property type="component" value="Unassembled WGS sequence"/>
</dbReference>
<dbReference type="Pfam" id="PF17258">
    <property type="entry name" value="DUF5324"/>
    <property type="match status" value="1"/>
</dbReference>
<evidence type="ECO:0000313" key="4">
    <source>
        <dbReference type="EMBL" id="RAG84909.1"/>
    </source>
</evidence>
<evidence type="ECO:0000313" key="5">
    <source>
        <dbReference type="Proteomes" id="UP000248889"/>
    </source>
</evidence>
<comment type="caution">
    <text evidence="4">The sequence shown here is derived from an EMBL/GenBank/DDBJ whole genome shotgun (WGS) entry which is preliminary data.</text>
</comment>
<dbReference type="InterPro" id="IPR035214">
    <property type="entry name" value="DUF5324"/>
</dbReference>
<feature type="compositionally biased region" description="Low complexity" evidence="2">
    <location>
        <begin position="215"/>
        <end position="224"/>
    </location>
</feature>